<evidence type="ECO:0000313" key="1">
    <source>
        <dbReference type="EMBL" id="UVQ72681.1"/>
    </source>
</evidence>
<organism evidence="1 2">
    <name type="scientific">Bacteroides faecis</name>
    <dbReference type="NCBI Taxonomy" id="674529"/>
    <lineage>
        <taxon>Bacteria</taxon>
        <taxon>Pseudomonadati</taxon>
        <taxon>Bacteroidota</taxon>
        <taxon>Bacteroidia</taxon>
        <taxon>Bacteroidales</taxon>
        <taxon>Bacteroidaceae</taxon>
        <taxon>Bacteroides</taxon>
    </lineage>
</organism>
<accession>A0ABY5T463</accession>
<dbReference type="EMBL" id="CP103141">
    <property type="protein sequence ID" value="UVQ72681.1"/>
    <property type="molecule type" value="Genomic_DNA"/>
</dbReference>
<gene>
    <name evidence="1" type="ORF">NXY30_16580</name>
</gene>
<name>A0ABY5T463_9BACE</name>
<evidence type="ECO:0000313" key="2">
    <source>
        <dbReference type="Proteomes" id="UP001060104"/>
    </source>
</evidence>
<proteinExistence type="predicted"/>
<protein>
    <submittedName>
        <fullName evidence="1">Uncharacterized protein</fullName>
    </submittedName>
</protein>
<dbReference type="RefSeq" id="WP_218049859.1">
    <property type="nucleotide sequence ID" value="NZ_CAJTBQ010000027.1"/>
</dbReference>
<dbReference type="Proteomes" id="UP001060104">
    <property type="component" value="Chromosome"/>
</dbReference>
<reference evidence="1" key="1">
    <citation type="submission" date="2022-08" db="EMBL/GenBank/DDBJ databases">
        <title>Genome Sequencing of Bacteroides fragilis Group Isolates with Nanopore Technology.</title>
        <authorList>
            <person name="Tisza M.J."/>
            <person name="Smith D."/>
            <person name="Dekker J.P."/>
        </authorList>
    </citation>
    <scope>NUCLEOTIDE SEQUENCE</scope>
    <source>
        <strain evidence="1">BFG-527</strain>
    </source>
</reference>
<keyword evidence="2" id="KW-1185">Reference proteome</keyword>
<sequence>MGDSLIKETQLQRIIRKTGRKPCECKCSLCKMQCHTPCLGTPQDIEKLIDAGYSDRLLPTLWGAGMIMGVIDFPVPMIQIASGDNYCSFFHDGLCELHDKRLKPTEGRLSHHSTSVDNFKASKSIAWNVAKEWLSVDNAEVIERIVDKLNKK</sequence>